<dbReference type="Proteomes" id="UP001454036">
    <property type="component" value="Unassembled WGS sequence"/>
</dbReference>
<sequence length="290" mass="32910">MYKELLKDKLIELRGPKRPEEMNRSTEPEYCKYHRVLGHPLEKCFAFKEKVINVTRQGSILLEEDKVAANHVTTTIIKPAEVKVLDDFWESKLEPGILWGDYPSDSYHEDLEDSCHVYLEIEDISEVGTTSEAPHATPEISQSFAVTFTDEDVPEEDERMIKANENPFTVEESYFANAKYYQRKKMKEAQPKEVLEAPKGAQQIHLSINEEVIKAPKGLTLPLTQAKKVASTPLKVFVTSVHPTKDAYRGKLPPEGIEDKVHGLNVIQKMLQRKGYAIESSTTGLGYTTM</sequence>
<protein>
    <submittedName>
        <fullName evidence="1">Uncharacterized protein</fullName>
    </submittedName>
</protein>
<proteinExistence type="predicted"/>
<dbReference type="EMBL" id="BAABME010006777">
    <property type="protein sequence ID" value="GAA0169277.1"/>
    <property type="molecule type" value="Genomic_DNA"/>
</dbReference>
<comment type="caution">
    <text evidence="1">The sequence shown here is derived from an EMBL/GenBank/DDBJ whole genome shotgun (WGS) entry which is preliminary data.</text>
</comment>
<evidence type="ECO:0000313" key="1">
    <source>
        <dbReference type="EMBL" id="GAA0169277.1"/>
    </source>
</evidence>
<accession>A0AAV3R2Q5</accession>
<organism evidence="1 2">
    <name type="scientific">Lithospermum erythrorhizon</name>
    <name type="common">Purple gromwell</name>
    <name type="synonym">Lithospermum officinale var. erythrorhizon</name>
    <dbReference type="NCBI Taxonomy" id="34254"/>
    <lineage>
        <taxon>Eukaryota</taxon>
        <taxon>Viridiplantae</taxon>
        <taxon>Streptophyta</taxon>
        <taxon>Embryophyta</taxon>
        <taxon>Tracheophyta</taxon>
        <taxon>Spermatophyta</taxon>
        <taxon>Magnoliopsida</taxon>
        <taxon>eudicotyledons</taxon>
        <taxon>Gunneridae</taxon>
        <taxon>Pentapetalae</taxon>
        <taxon>asterids</taxon>
        <taxon>lamiids</taxon>
        <taxon>Boraginales</taxon>
        <taxon>Boraginaceae</taxon>
        <taxon>Boraginoideae</taxon>
        <taxon>Lithospermeae</taxon>
        <taxon>Lithospermum</taxon>
    </lineage>
</organism>
<gene>
    <name evidence="1" type="ORF">LIER_23800</name>
</gene>
<name>A0AAV3R2Q5_LITER</name>
<evidence type="ECO:0000313" key="2">
    <source>
        <dbReference type="Proteomes" id="UP001454036"/>
    </source>
</evidence>
<reference evidence="1 2" key="1">
    <citation type="submission" date="2024-01" db="EMBL/GenBank/DDBJ databases">
        <title>The complete chloroplast genome sequence of Lithospermum erythrorhizon: insights into the phylogenetic relationship among Boraginaceae species and the maternal lineages of purple gromwells.</title>
        <authorList>
            <person name="Okada T."/>
            <person name="Watanabe K."/>
        </authorList>
    </citation>
    <scope>NUCLEOTIDE SEQUENCE [LARGE SCALE GENOMIC DNA]</scope>
</reference>
<keyword evidence="2" id="KW-1185">Reference proteome</keyword>
<dbReference type="AlphaFoldDB" id="A0AAV3R2Q5"/>